<dbReference type="GO" id="GO:0016853">
    <property type="term" value="F:isomerase activity"/>
    <property type="evidence" value="ECO:0007669"/>
    <property type="project" value="UniProtKB-KW"/>
</dbReference>
<feature type="signal peptide" evidence="2">
    <location>
        <begin position="1"/>
        <end position="23"/>
    </location>
</feature>
<dbReference type="Proteomes" id="UP000001494">
    <property type="component" value="Chromosome"/>
</dbReference>
<evidence type="ECO:0000259" key="3">
    <source>
        <dbReference type="PROSITE" id="PS51352"/>
    </source>
</evidence>
<sequence length="255" mass="27668" precursor="true">MKKLKIGLGAVLLLAGSSFMVSACHKTEKAPANSQQEAALPAAIPAPNGGSWTDVVSVSPEGGFVMGNPKAPVSLVEYASFTCPHCADFTQEGFPKLRDNYIAKGLVKLEFRNLVRDPFDIALTLLARCRGAETFFPIADQLFQEQKPMFERIQNADKADLQRVAGLPQDQQMAEYIRLTGMNPFFGNRGLPTSAQNKCLTDQAAIKTLMDIRSIADKQNVTGTPMFLINGALQEVGIGSPIWDQLEPALKAALQ</sequence>
<dbReference type="Gene3D" id="3.40.30.10">
    <property type="entry name" value="Glutaredoxin"/>
    <property type="match status" value="1"/>
</dbReference>
<keyword evidence="4" id="KW-0413">Isomerase</keyword>
<dbReference type="PROSITE" id="PS51352">
    <property type="entry name" value="THIOREDOXIN_2"/>
    <property type="match status" value="1"/>
</dbReference>
<gene>
    <name evidence="4" type="ordered locus">Zmob_1466</name>
</gene>
<dbReference type="KEGG" id="zmm:Zmob_1466"/>
<dbReference type="Gene3D" id="1.10.40.110">
    <property type="match status" value="1"/>
</dbReference>
<dbReference type="AlphaFoldDB" id="A0A0H3FZP6"/>
<evidence type="ECO:0000256" key="2">
    <source>
        <dbReference type="SAM" id="SignalP"/>
    </source>
</evidence>
<organism evidence="4 5">
    <name type="scientific">Zymomonas mobilis subsp. mobilis (strain ATCC 10988 / DSM 424 / LMG 404 / NCIMB 8938 / NRRL B-806 / ZM1)</name>
    <dbReference type="NCBI Taxonomy" id="555217"/>
    <lineage>
        <taxon>Bacteria</taxon>
        <taxon>Pseudomonadati</taxon>
        <taxon>Pseudomonadota</taxon>
        <taxon>Alphaproteobacteria</taxon>
        <taxon>Sphingomonadales</taxon>
        <taxon>Zymomonadaceae</taxon>
        <taxon>Zymomonas</taxon>
    </lineage>
</organism>
<evidence type="ECO:0000313" key="4">
    <source>
        <dbReference type="EMBL" id="AEH63285.1"/>
    </source>
</evidence>
<proteinExistence type="predicted"/>
<dbReference type="PROSITE" id="PS51257">
    <property type="entry name" value="PROKAR_LIPOPROTEIN"/>
    <property type="match status" value="1"/>
</dbReference>
<name>A0A0H3FZP6_ZYMMA</name>
<comment type="function">
    <text evidence="1">May be required for disulfide bond formation in some proteins.</text>
</comment>
<reference evidence="4 5" key="1">
    <citation type="journal article" date="2011" name="J. Bacteriol.">
        <title>Genome sequence of the ethanol-producing Zymomonas mobilis subsp. mobilis lectotype strain ATCC 10988.</title>
        <authorList>
            <person name="Pappas K.M."/>
            <person name="Kouvelis V.N."/>
            <person name="Saunders E."/>
            <person name="Brettin T.S."/>
            <person name="Bruce D."/>
            <person name="Detter C."/>
            <person name="Balakireva M."/>
            <person name="Han C.S."/>
            <person name="Savvakis G."/>
            <person name="Kyrpides N.C."/>
            <person name="Typas M.A."/>
        </authorList>
    </citation>
    <scope>NUCLEOTIDE SEQUENCE [LARGE SCALE GENOMIC DNA]</scope>
    <source>
        <strain evidence="5">ATCC 10988 / DSM 424 / CCUG 17860 / LMG 404 / NCIMB 8938 / NRRL B-806 / ZM1</strain>
    </source>
</reference>
<dbReference type="SUPFAM" id="SSF52833">
    <property type="entry name" value="Thioredoxin-like"/>
    <property type="match status" value="1"/>
</dbReference>
<evidence type="ECO:0000313" key="5">
    <source>
        <dbReference type="Proteomes" id="UP000001494"/>
    </source>
</evidence>
<dbReference type="InterPro" id="IPR012336">
    <property type="entry name" value="Thioredoxin-like_fold"/>
</dbReference>
<dbReference type="eggNOG" id="COG1651">
    <property type="taxonomic scope" value="Bacteria"/>
</dbReference>
<dbReference type="EMBL" id="CP002850">
    <property type="protein sequence ID" value="AEH63285.1"/>
    <property type="molecule type" value="Genomic_DNA"/>
</dbReference>
<dbReference type="HOGENOM" id="CLU_000288_47_5_5"/>
<keyword evidence="2" id="KW-0732">Signal</keyword>
<feature type="chain" id="PRO_5002609599" evidence="2">
    <location>
        <begin position="24"/>
        <end position="255"/>
    </location>
</feature>
<protein>
    <submittedName>
        <fullName evidence="4">Protein-disulfide isomerase-like protein</fullName>
    </submittedName>
</protein>
<dbReference type="Pfam" id="PF13462">
    <property type="entry name" value="Thioredoxin_4"/>
    <property type="match status" value="1"/>
</dbReference>
<feature type="domain" description="Thioredoxin" evidence="3">
    <location>
        <begin position="33"/>
        <end position="255"/>
    </location>
</feature>
<dbReference type="InterPro" id="IPR036249">
    <property type="entry name" value="Thioredoxin-like_sf"/>
</dbReference>
<evidence type="ECO:0000256" key="1">
    <source>
        <dbReference type="ARBA" id="ARBA00003565"/>
    </source>
</evidence>
<dbReference type="InterPro" id="IPR013766">
    <property type="entry name" value="Thioredoxin_domain"/>
</dbReference>
<accession>A0A0H3FZP6</accession>